<keyword evidence="2" id="KW-0472">Membrane</keyword>
<dbReference type="PANTHER" id="PTHR10566">
    <property type="entry name" value="CHAPERONE-ACTIVITY OF BC1 COMPLEX CABC1 -RELATED"/>
    <property type="match status" value="1"/>
</dbReference>
<evidence type="ECO:0000313" key="5">
    <source>
        <dbReference type="Proteomes" id="UP000220922"/>
    </source>
</evidence>
<accession>A0A2H3KJT0</accession>
<evidence type="ECO:0000313" key="4">
    <source>
        <dbReference type="EMBL" id="PDV98148.1"/>
    </source>
</evidence>
<dbReference type="CDD" id="cd05121">
    <property type="entry name" value="ABC1_ADCK3-like"/>
    <property type="match status" value="1"/>
</dbReference>
<comment type="caution">
    <text evidence="4">The sequence shown here is derived from an EMBL/GenBank/DDBJ whole genome shotgun (WGS) entry which is preliminary data.</text>
</comment>
<comment type="similarity">
    <text evidence="1">Belongs to the protein kinase superfamily. ADCK protein kinase family.</text>
</comment>
<sequence>MWPLVRQARYLGRYREITQVLVGHGFGALVEQLGLISLLSLPRRAVLRVPPTPPLGTAGRLREALVALGPTFVKLGQALSTRPDLLPPEFVTELGKLQDTVPSFPAEVAIATIEECLGRPVDQIFASFDPVPLAAASLGQVHAAQLHTGEKVVVKVQRPDIAGRINTDLAILADLAALAQERLPLGQQYNLIELTWEFTATLRAELDYRREGRNADRFRRLFADHDSIYIPQIYWDYSGSKVLTSERLYGVKVTDHAGLDAAGIDRVELARNCLALILREIFTLGFFHSDPHPGNFFAMPGEVLGVVDYGQMGSLDAQTTHALLLLLTAIVNQDTDGTIRSLERLGLITRRDVTSQLQRDLERFTQGFVDRPLCEISAQETINELLSLLRRHHIRLPGPLALLMKALVMMEGVGLQLDPQLDVFGIARPYVEQAILEDFAPANLSNQALRGVRDLGEVAVELPYQASDLIHRLNSGELRIQTEERELRRVSSALVGAANRLAVAVVLAALILGIGMLAVAIGIGGWTGVLPNLLLGFSVAAFLLTGVALVFALLRRWE</sequence>
<evidence type="ECO:0000256" key="2">
    <source>
        <dbReference type="SAM" id="Phobius"/>
    </source>
</evidence>
<dbReference type="InterPro" id="IPR050154">
    <property type="entry name" value="UbiB_kinase"/>
</dbReference>
<feature type="transmembrane region" description="Helical" evidence="2">
    <location>
        <begin position="501"/>
        <end position="527"/>
    </location>
</feature>
<dbReference type="InterPro" id="IPR004147">
    <property type="entry name" value="ABC1_dom"/>
</dbReference>
<protein>
    <submittedName>
        <fullName evidence="4">ABC transporter</fullName>
    </submittedName>
</protein>
<reference evidence="4 5" key="1">
    <citation type="submission" date="2016-05" db="EMBL/GenBank/DDBJ databases">
        <authorList>
            <person name="Lavstsen T."/>
            <person name="Jespersen J.S."/>
        </authorList>
    </citation>
    <scope>NUCLEOTIDE SEQUENCE [LARGE SCALE GENOMIC DNA]</scope>
    <source>
        <strain evidence="4 5">B7-9</strain>
    </source>
</reference>
<name>A0A2H3KJT0_9CHLR</name>
<dbReference type="Proteomes" id="UP000220922">
    <property type="component" value="Unassembled WGS sequence"/>
</dbReference>
<feature type="transmembrane region" description="Helical" evidence="2">
    <location>
        <begin position="533"/>
        <end position="554"/>
    </location>
</feature>
<keyword evidence="5" id="KW-1185">Reference proteome</keyword>
<dbReference type="OrthoDB" id="9795390at2"/>
<dbReference type="Pfam" id="PF03109">
    <property type="entry name" value="ABC1"/>
    <property type="match status" value="1"/>
</dbReference>
<proteinExistence type="inferred from homology"/>
<organism evidence="4 5">
    <name type="scientific">Candidatus Chloroploca asiatica</name>
    <dbReference type="NCBI Taxonomy" id="1506545"/>
    <lineage>
        <taxon>Bacteria</taxon>
        <taxon>Bacillati</taxon>
        <taxon>Chloroflexota</taxon>
        <taxon>Chloroflexia</taxon>
        <taxon>Chloroflexales</taxon>
        <taxon>Chloroflexineae</taxon>
        <taxon>Oscillochloridaceae</taxon>
        <taxon>Candidatus Chloroploca</taxon>
    </lineage>
</organism>
<dbReference type="SUPFAM" id="SSF56112">
    <property type="entry name" value="Protein kinase-like (PK-like)"/>
    <property type="match status" value="1"/>
</dbReference>
<dbReference type="RefSeq" id="WP_097653872.1">
    <property type="nucleotide sequence ID" value="NZ_LYXE01000110.1"/>
</dbReference>
<dbReference type="InterPro" id="IPR011009">
    <property type="entry name" value="Kinase-like_dom_sf"/>
</dbReference>
<evidence type="ECO:0000256" key="1">
    <source>
        <dbReference type="ARBA" id="ARBA00009670"/>
    </source>
</evidence>
<keyword evidence="2" id="KW-1133">Transmembrane helix</keyword>
<dbReference type="PANTHER" id="PTHR10566:SF113">
    <property type="entry name" value="PROTEIN ACTIVITY OF BC1 COMPLEX KINASE 7, CHLOROPLASTIC"/>
    <property type="match status" value="1"/>
</dbReference>
<dbReference type="AlphaFoldDB" id="A0A2H3KJT0"/>
<gene>
    <name evidence="4" type="ORF">A9Q02_03440</name>
</gene>
<feature type="domain" description="ABC1 atypical kinase-like" evidence="3">
    <location>
        <begin position="96"/>
        <end position="339"/>
    </location>
</feature>
<evidence type="ECO:0000259" key="3">
    <source>
        <dbReference type="Pfam" id="PF03109"/>
    </source>
</evidence>
<keyword evidence="2" id="KW-0812">Transmembrane</keyword>
<dbReference type="EMBL" id="LYXE01000110">
    <property type="protein sequence ID" value="PDV98148.1"/>
    <property type="molecule type" value="Genomic_DNA"/>
</dbReference>